<dbReference type="EMBL" id="UINC01144624">
    <property type="protein sequence ID" value="SVD34250.1"/>
    <property type="molecule type" value="Genomic_DNA"/>
</dbReference>
<gene>
    <name evidence="1" type="ORF">METZ01_LOCUS387104</name>
</gene>
<sequence length="228" mass="25333">MKLILPIKKMFLLIMLFIGTTLSAYANTPLDGWSDNELCEWMDQPSPPWIIQNLVDSRKISCSNGIAKRLTASEIQVEKKVEQANLEGRLKSIEASNAFDGNYTFKLFSYGEVWGYMMKTHMGGGFFEIKNGVISISAKNRTRINKFSGAMVEASPDNKYYNSFDGRVDKSGTIVANFLYNPCSEGDCGGAKNFPVSGSIEGLELTGKFILGNGPDFNEIIFELEDKN</sequence>
<proteinExistence type="predicted"/>
<dbReference type="AlphaFoldDB" id="A0A382UJ71"/>
<reference evidence="1" key="1">
    <citation type="submission" date="2018-05" db="EMBL/GenBank/DDBJ databases">
        <authorList>
            <person name="Lanie J.A."/>
            <person name="Ng W.-L."/>
            <person name="Kazmierczak K.M."/>
            <person name="Andrzejewski T.M."/>
            <person name="Davidsen T.M."/>
            <person name="Wayne K.J."/>
            <person name="Tettelin H."/>
            <person name="Glass J.I."/>
            <person name="Rusch D."/>
            <person name="Podicherti R."/>
            <person name="Tsui H.-C.T."/>
            <person name="Winkler M.E."/>
        </authorList>
    </citation>
    <scope>NUCLEOTIDE SEQUENCE</scope>
</reference>
<protein>
    <submittedName>
        <fullName evidence="1">Uncharacterized protein</fullName>
    </submittedName>
</protein>
<name>A0A382UJ71_9ZZZZ</name>
<accession>A0A382UJ71</accession>
<evidence type="ECO:0000313" key="1">
    <source>
        <dbReference type="EMBL" id="SVD34250.1"/>
    </source>
</evidence>
<organism evidence="1">
    <name type="scientific">marine metagenome</name>
    <dbReference type="NCBI Taxonomy" id="408172"/>
    <lineage>
        <taxon>unclassified sequences</taxon>
        <taxon>metagenomes</taxon>
        <taxon>ecological metagenomes</taxon>
    </lineage>
</organism>